<organism evidence="1 2">
    <name type="scientific">Candidatus Zambryskibacteria bacterium RIFCSPLOWO2_01_FULL_45_21</name>
    <dbReference type="NCBI Taxonomy" id="1802761"/>
    <lineage>
        <taxon>Bacteria</taxon>
        <taxon>Candidatus Zambryskiibacteriota</taxon>
    </lineage>
</organism>
<dbReference type="InterPro" id="IPR011006">
    <property type="entry name" value="CheY-like_superfamily"/>
</dbReference>
<dbReference type="Gene3D" id="3.40.50.2300">
    <property type="match status" value="1"/>
</dbReference>
<dbReference type="Proteomes" id="UP000176800">
    <property type="component" value="Unassembled WGS sequence"/>
</dbReference>
<gene>
    <name evidence="1" type="ORF">A3B14_03815</name>
</gene>
<name>A0A1G2U5H1_9BACT</name>
<protein>
    <recommendedName>
        <fullName evidence="3">Response regulatory domain-containing protein</fullName>
    </recommendedName>
</protein>
<evidence type="ECO:0000313" key="2">
    <source>
        <dbReference type="Proteomes" id="UP000176800"/>
    </source>
</evidence>
<comment type="caution">
    <text evidence="1">The sequence shown here is derived from an EMBL/GenBank/DDBJ whole genome shotgun (WGS) entry which is preliminary data.</text>
</comment>
<dbReference type="AlphaFoldDB" id="A0A1G2U5H1"/>
<accession>A0A1G2U5H1</accession>
<evidence type="ECO:0008006" key="3">
    <source>
        <dbReference type="Google" id="ProtNLM"/>
    </source>
</evidence>
<reference evidence="1 2" key="1">
    <citation type="journal article" date="2016" name="Nat. Commun.">
        <title>Thousands of microbial genomes shed light on interconnected biogeochemical processes in an aquifer system.</title>
        <authorList>
            <person name="Anantharaman K."/>
            <person name="Brown C.T."/>
            <person name="Hug L.A."/>
            <person name="Sharon I."/>
            <person name="Castelle C.J."/>
            <person name="Probst A.J."/>
            <person name="Thomas B.C."/>
            <person name="Singh A."/>
            <person name="Wilkins M.J."/>
            <person name="Karaoz U."/>
            <person name="Brodie E.L."/>
            <person name="Williams K.H."/>
            <person name="Hubbard S.S."/>
            <person name="Banfield J.F."/>
        </authorList>
    </citation>
    <scope>NUCLEOTIDE SEQUENCE [LARGE SCALE GENOMIC DNA]</scope>
</reference>
<proteinExistence type="predicted"/>
<dbReference type="EMBL" id="MHWE01000003">
    <property type="protein sequence ID" value="OHB04753.1"/>
    <property type="molecule type" value="Genomic_DNA"/>
</dbReference>
<dbReference type="SUPFAM" id="SSF52172">
    <property type="entry name" value="CheY-like"/>
    <property type="match status" value="1"/>
</dbReference>
<evidence type="ECO:0000313" key="1">
    <source>
        <dbReference type="EMBL" id="OHB04753.1"/>
    </source>
</evidence>
<sequence>MRILVIDDSPVHQQSARQTLGGHDLTIVGSYDEGQKLVGKGHGFEAVLVDLLMPASRQKLGNAAQKRFMGQGFVCQEMPVGIFLALLAAKNGARYVAVFTDSNHHEHPASACFDAFNPEDACSPDVFMVEDARVVLCNGWCFLNQDEKPMSKNWGKLLDYLAA</sequence>